<dbReference type="RefSeq" id="XP_025434043.1">
    <property type="nucleotide sequence ID" value="XM_025577915.1"/>
</dbReference>
<gene>
    <name evidence="2" type="ORF">BP01DRAFT_389368</name>
</gene>
<name>A0A318ZKE5_9EURO</name>
<evidence type="ECO:0000313" key="2">
    <source>
        <dbReference type="EMBL" id="PYH48061.1"/>
    </source>
</evidence>
<accession>A0A318ZKE5</accession>
<evidence type="ECO:0000256" key="1">
    <source>
        <dbReference type="SAM" id="MobiDB-lite"/>
    </source>
</evidence>
<dbReference type="GeneID" id="37079144"/>
<dbReference type="Proteomes" id="UP000248349">
    <property type="component" value="Unassembled WGS sequence"/>
</dbReference>
<dbReference type="AlphaFoldDB" id="A0A318ZKE5"/>
<sequence>MRGARSYINPSTTGPLVSIIPTASLTLPSLLHFHHQPTNSNTIFKLTLLSSTFKMQLSVVFMGLLATLAIAHPSSPVIGSNGATGDGATAEYNSGNSAETTYHTGPSVDQTSQVDKGIIGDGVLNNLNKDGKILTGSLNDLSVLDNNDVSVL</sequence>
<protein>
    <submittedName>
        <fullName evidence="2">Uncharacterized protein</fullName>
    </submittedName>
</protein>
<proteinExistence type="predicted"/>
<reference evidence="2 3" key="1">
    <citation type="submission" date="2016-12" db="EMBL/GenBank/DDBJ databases">
        <title>The genomes of Aspergillus section Nigri reveals drivers in fungal speciation.</title>
        <authorList>
            <consortium name="DOE Joint Genome Institute"/>
            <person name="Vesth T.C."/>
            <person name="Nybo J."/>
            <person name="Theobald S."/>
            <person name="Brandl J."/>
            <person name="Frisvad J.C."/>
            <person name="Nielsen K.F."/>
            <person name="Lyhne E.K."/>
            <person name="Kogle M.E."/>
            <person name="Kuo A."/>
            <person name="Riley R."/>
            <person name="Clum A."/>
            <person name="Nolan M."/>
            <person name="Lipzen A."/>
            <person name="Salamov A."/>
            <person name="Henrissat B."/>
            <person name="Wiebenga A."/>
            <person name="De Vries R.P."/>
            <person name="Grigoriev I.V."/>
            <person name="Mortensen U.H."/>
            <person name="Andersen M.R."/>
            <person name="Baker S.E."/>
        </authorList>
    </citation>
    <scope>NUCLEOTIDE SEQUENCE [LARGE SCALE GENOMIC DNA]</scope>
    <source>
        <strain evidence="2 3">JOP 1030-1</strain>
    </source>
</reference>
<feature type="region of interest" description="Disordered" evidence="1">
    <location>
        <begin position="89"/>
        <end position="113"/>
    </location>
</feature>
<dbReference type="EMBL" id="KZ821222">
    <property type="protein sequence ID" value="PYH48061.1"/>
    <property type="molecule type" value="Genomic_DNA"/>
</dbReference>
<keyword evidence="3" id="KW-1185">Reference proteome</keyword>
<feature type="compositionally biased region" description="Polar residues" evidence="1">
    <location>
        <begin position="91"/>
        <end position="113"/>
    </location>
</feature>
<organism evidence="2 3">
    <name type="scientific">Aspergillus saccharolyticus JOP 1030-1</name>
    <dbReference type="NCBI Taxonomy" id="1450539"/>
    <lineage>
        <taxon>Eukaryota</taxon>
        <taxon>Fungi</taxon>
        <taxon>Dikarya</taxon>
        <taxon>Ascomycota</taxon>
        <taxon>Pezizomycotina</taxon>
        <taxon>Eurotiomycetes</taxon>
        <taxon>Eurotiomycetidae</taxon>
        <taxon>Eurotiales</taxon>
        <taxon>Aspergillaceae</taxon>
        <taxon>Aspergillus</taxon>
        <taxon>Aspergillus subgen. Circumdati</taxon>
    </lineage>
</organism>
<evidence type="ECO:0000313" key="3">
    <source>
        <dbReference type="Proteomes" id="UP000248349"/>
    </source>
</evidence>